<reference evidence="1" key="1">
    <citation type="journal article" date="2014" name="Front. Microbiol.">
        <title>High frequency of phylogenetically diverse reductive dehalogenase-homologous genes in deep subseafloor sedimentary metagenomes.</title>
        <authorList>
            <person name="Kawai M."/>
            <person name="Futagami T."/>
            <person name="Toyoda A."/>
            <person name="Takaki Y."/>
            <person name="Nishi S."/>
            <person name="Hori S."/>
            <person name="Arai W."/>
            <person name="Tsubouchi T."/>
            <person name="Morono Y."/>
            <person name="Uchiyama I."/>
            <person name="Ito T."/>
            <person name="Fujiyama A."/>
            <person name="Inagaki F."/>
            <person name="Takami H."/>
        </authorList>
    </citation>
    <scope>NUCLEOTIDE SEQUENCE</scope>
    <source>
        <strain evidence="1">Expedition CK06-06</strain>
    </source>
</reference>
<sequence>MKKLNFGCGMRMFDGWDNVDIQKSKGIFKNFDFNCFPYPIYKNSYDYILVDNILEHLLFPKKVLLELHRICKKNAII</sequence>
<protein>
    <recommendedName>
        <fullName evidence="2">Methyltransferase type 11 domain-containing protein</fullName>
    </recommendedName>
</protein>
<feature type="non-terminal residue" evidence="1">
    <location>
        <position position="77"/>
    </location>
</feature>
<dbReference type="AlphaFoldDB" id="X0YK31"/>
<name>X0YK31_9ZZZZ</name>
<dbReference type="Gene3D" id="3.40.50.150">
    <property type="entry name" value="Vaccinia Virus protein VP39"/>
    <property type="match status" value="1"/>
</dbReference>
<comment type="caution">
    <text evidence="1">The sequence shown here is derived from an EMBL/GenBank/DDBJ whole genome shotgun (WGS) entry which is preliminary data.</text>
</comment>
<gene>
    <name evidence="1" type="ORF">S01H1_67254</name>
</gene>
<proteinExistence type="predicted"/>
<dbReference type="InterPro" id="IPR029063">
    <property type="entry name" value="SAM-dependent_MTases_sf"/>
</dbReference>
<evidence type="ECO:0000313" key="1">
    <source>
        <dbReference type="EMBL" id="GAG37131.1"/>
    </source>
</evidence>
<organism evidence="1">
    <name type="scientific">marine sediment metagenome</name>
    <dbReference type="NCBI Taxonomy" id="412755"/>
    <lineage>
        <taxon>unclassified sequences</taxon>
        <taxon>metagenomes</taxon>
        <taxon>ecological metagenomes</taxon>
    </lineage>
</organism>
<accession>X0YK31</accession>
<evidence type="ECO:0008006" key="2">
    <source>
        <dbReference type="Google" id="ProtNLM"/>
    </source>
</evidence>
<dbReference type="EMBL" id="BARS01044527">
    <property type="protein sequence ID" value="GAG37131.1"/>
    <property type="molecule type" value="Genomic_DNA"/>
</dbReference>
<dbReference type="SUPFAM" id="SSF53335">
    <property type="entry name" value="S-adenosyl-L-methionine-dependent methyltransferases"/>
    <property type="match status" value="1"/>
</dbReference>